<dbReference type="InterPro" id="IPR024684">
    <property type="entry name" value="Tscrpt_act_PerC/SfV_Orf40"/>
</dbReference>
<comment type="caution">
    <text evidence="1">The sequence shown here is derived from an EMBL/GenBank/DDBJ whole genome shotgun (WGS) entry which is preliminary data.</text>
</comment>
<dbReference type="EMBL" id="DAATDB010000041">
    <property type="protein sequence ID" value="HAE8104275.1"/>
    <property type="molecule type" value="Genomic_DNA"/>
</dbReference>
<evidence type="ECO:0000313" key="1">
    <source>
        <dbReference type="EMBL" id="HAE8104275.1"/>
    </source>
</evidence>
<proteinExistence type="predicted"/>
<dbReference type="AlphaFoldDB" id="A0A737BV51"/>
<sequence>MVKDDKAESLESSGLYHAAASRWLVVLNRCTSQSERTWVSQRRKICIEKATRRRQKWLLVLRRFYIKMHTYP</sequence>
<name>A0A737BV51_SALER</name>
<gene>
    <name evidence="1" type="ORF">GNC09_004403</name>
</gene>
<dbReference type="Pfam" id="PF06069">
    <property type="entry name" value="PerC"/>
    <property type="match status" value="1"/>
</dbReference>
<organism evidence="1">
    <name type="scientific">Salmonella enterica subsp. indica serovar 45:a:e,n,x</name>
    <dbReference type="NCBI Taxonomy" id="1307500"/>
    <lineage>
        <taxon>Bacteria</taxon>
        <taxon>Pseudomonadati</taxon>
        <taxon>Pseudomonadota</taxon>
        <taxon>Gammaproteobacteria</taxon>
        <taxon>Enterobacterales</taxon>
        <taxon>Enterobacteriaceae</taxon>
        <taxon>Salmonella</taxon>
    </lineage>
</organism>
<protein>
    <submittedName>
        <fullName evidence="1">PerC family transcriptional regulator</fullName>
    </submittedName>
</protein>
<reference evidence="1" key="1">
    <citation type="journal article" date="2018" name="Genome Biol.">
        <title>SKESA: strategic k-mer extension for scrupulous assemblies.</title>
        <authorList>
            <person name="Souvorov A."/>
            <person name="Agarwala R."/>
            <person name="Lipman D.J."/>
        </authorList>
    </citation>
    <scope>NUCLEOTIDE SEQUENCE</scope>
    <source>
        <strain evidence="1">1363-65</strain>
    </source>
</reference>
<accession>A0A737BV51</accession>
<reference evidence="1" key="2">
    <citation type="submission" date="2018-07" db="EMBL/GenBank/DDBJ databases">
        <authorList>
            <consortium name="NCBI Pathogen Detection Project"/>
        </authorList>
    </citation>
    <scope>NUCLEOTIDE SEQUENCE</scope>
    <source>
        <strain evidence="1">1363-65</strain>
    </source>
</reference>